<dbReference type="PANTHER" id="PTHR43580">
    <property type="entry name" value="OXIDOREDUCTASE GLYR1-RELATED"/>
    <property type="match status" value="1"/>
</dbReference>
<name>A0AAN9U426_9PEZI</name>
<dbReference type="InterPro" id="IPR015814">
    <property type="entry name" value="Pgluconate_DH_NAD-bd_C"/>
</dbReference>
<protein>
    <recommendedName>
        <fullName evidence="7">6-phosphogluconate dehydrogenase</fullName>
    </recommendedName>
</protein>
<organism evidence="5 6">
    <name type="scientific">Diatrype stigma</name>
    <dbReference type="NCBI Taxonomy" id="117547"/>
    <lineage>
        <taxon>Eukaryota</taxon>
        <taxon>Fungi</taxon>
        <taxon>Dikarya</taxon>
        <taxon>Ascomycota</taxon>
        <taxon>Pezizomycotina</taxon>
        <taxon>Sordariomycetes</taxon>
        <taxon>Xylariomycetidae</taxon>
        <taxon>Xylariales</taxon>
        <taxon>Diatrypaceae</taxon>
        <taxon>Diatrype</taxon>
    </lineage>
</organism>
<dbReference type="EMBL" id="JAKJXP020000205">
    <property type="protein sequence ID" value="KAK7738440.1"/>
    <property type="molecule type" value="Genomic_DNA"/>
</dbReference>
<dbReference type="SUPFAM" id="SSF51735">
    <property type="entry name" value="NAD(P)-binding Rossmann-fold domains"/>
    <property type="match status" value="1"/>
</dbReference>
<sequence length="369" mass="38600">MAAPLAKIGILSIGDMGMGIAKLLVAHGFAVATNCSGRSNDTIQRAQSAQVELLASDADLVRACPVILSVVPPRDAAATAQRVLDAVRLFSSSSRSSSTGGDGAVPVPAPLYFADLNAVAPSTIKSIAARFGSVGGTETETAPAADVRFVDGSIIGGPPALRRVGGDGDAKGEEEEERWSVPSIPTSGPHKLSDIPGYGERLFGVLNMRHIGPEIGSASGLKMCFASTSKGLTALAIQSFTTAHRLGVLGELRREMGARLPPALLAAAERGLVGMPPKAYRWVREMEEIALTFEEEGGFVFPPSGGDHEAAAGPSMFRGAAEIYKAIAEDTVLGAEKVGDRKRGRDAEDVARAVAEGLQEKKRKREMER</sequence>
<evidence type="ECO:0000259" key="3">
    <source>
        <dbReference type="Pfam" id="PF03807"/>
    </source>
</evidence>
<dbReference type="GO" id="GO:0140673">
    <property type="term" value="P:transcription elongation-coupled chromatin remodeling"/>
    <property type="evidence" value="ECO:0007669"/>
    <property type="project" value="TreeGrafter"/>
</dbReference>
<evidence type="ECO:0000313" key="6">
    <source>
        <dbReference type="Proteomes" id="UP001320420"/>
    </source>
</evidence>
<dbReference type="Gene3D" id="3.40.50.720">
    <property type="entry name" value="NAD(P)-binding Rossmann-like Domain"/>
    <property type="match status" value="1"/>
</dbReference>
<comment type="caution">
    <text evidence="5">The sequence shown here is derived from an EMBL/GenBank/DDBJ whole genome shotgun (WGS) entry which is preliminary data.</text>
</comment>
<dbReference type="GO" id="GO:0031491">
    <property type="term" value="F:nucleosome binding"/>
    <property type="evidence" value="ECO:0007669"/>
    <property type="project" value="TreeGrafter"/>
</dbReference>
<keyword evidence="6" id="KW-1185">Reference proteome</keyword>
<dbReference type="InterPro" id="IPR036291">
    <property type="entry name" value="NAD(P)-bd_dom_sf"/>
</dbReference>
<dbReference type="InterPro" id="IPR008927">
    <property type="entry name" value="6-PGluconate_DH-like_C_sf"/>
</dbReference>
<dbReference type="GO" id="GO:0003677">
    <property type="term" value="F:DNA binding"/>
    <property type="evidence" value="ECO:0007669"/>
    <property type="project" value="TreeGrafter"/>
</dbReference>
<dbReference type="Pfam" id="PF03807">
    <property type="entry name" value="F420_oxidored"/>
    <property type="match status" value="1"/>
</dbReference>
<proteinExistence type="inferred from homology"/>
<dbReference type="GO" id="GO:0000785">
    <property type="term" value="C:chromatin"/>
    <property type="evidence" value="ECO:0007669"/>
    <property type="project" value="TreeGrafter"/>
</dbReference>
<feature type="region of interest" description="Disordered" evidence="2">
    <location>
        <begin position="161"/>
        <end position="191"/>
    </location>
</feature>
<evidence type="ECO:0008006" key="7">
    <source>
        <dbReference type="Google" id="ProtNLM"/>
    </source>
</evidence>
<reference evidence="5 6" key="1">
    <citation type="submission" date="2024-02" db="EMBL/GenBank/DDBJ databases">
        <title>De novo assembly and annotation of 12 fungi associated with fruit tree decline syndrome in Ontario, Canada.</title>
        <authorList>
            <person name="Sulman M."/>
            <person name="Ellouze W."/>
            <person name="Ilyukhin E."/>
        </authorList>
    </citation>
    <scope>NUCLEOTIDE SEQUENCE [LARGE SCALE GENOMIC DNA]</scope>
    <source>
        <strain evidence="5 6">M11/M66-122</strain>
    </source>
</reference>
<accession>A0AAN9U426</accession>
<comment type="similarity">
    <text evidence="1">Belongs to the HIBADH-related family. NP60 subfamily.</text>
</comment>
<evidence type="ECO:0000313" key="5">
    <source>
        <dbReference type="EMBL" id="KAK7738440.1"/>
    </source>
</evidence>
<evidence type="ECO:0000259" key="4">
    <source>
        <dbReference type="Pfam" id="PF09130"/>
    </source>
</evidence>
<dbReference type="InterPro" id="IPR051265">
    <property type="entry name" value="HIBADH-related_NP60_sf"/>
</dbReference>
<dbReference type="AlphaFoldDB" id="A0AAN9U426"/>
<dbReference type="Proteomes" id="UP001320420">
    <property type="component" value="Unassembled WGS sequence"/>
</dbReference>
<dbReference type="InterPro" id="IPR013328">
    <property type="entry name" value="6PGD_dom2"/>
</dbReference>
<dbReference type="InterPro" id="IPR028939">
    <property type="entry name" value="P5C_Rdtase_cat_N"/>
</dbReference>
<dbReference type="Gene3D" id="1.10.1040.10">
    <property type="entry name" value="N-(1-d-carboxylethyl)-l-norvaline Dehydrogenase, domain 2"/>
    <property type="match status" value="1"/>
</dbReference>
<feature type="compositionally biased region" description="Basic and acidic residues" evidence="2">
    <location>
        <begin position="338"/>
        <end position="351"/>
    </location>
</feature>
<feature type="domain" description="Phosphogluconate dehydrogenase NAD-binding putative C-terminal" evidence="4">
    <location>
        <begin position="243"/>
        <end position="326"/>
    </location>
</feature>
<gene>
    <name evidence="5" type="ORF">SLS62_011384</name>
</gene>
<feature type="region of interest" description="Disordered" evidence="2">
    <location>
        <begin position="338"/>
        <end position="369"/>
    </location>
</feature>
<dbReference type="SUPFAM" id="SSF48179">
    <property type="entry name" value="6-phosphogluconate dehydrogenase C-terminal domain-like"/>
    <property type="match status" value="1"/>
</dbReference>
<feature type="domain" description="Pyrroline-5-carboxylate reductase catalytic N-terminal" evidence="3">
    <location>
        <begin position="7"/>
        <end position="83"/>
    </location>
</feature>
<evidence type="ECO:0000256" key="1">
    <source>
        <dbReference type="ARBA" id="ARBA00007598"/>
    </source>
</evidence>
<evidence type="ECO:0000256" key="2">
    <source>
        <dbReference type="SAM" id="MobiDB-lite"/>
    </source>
</evidence>
<dbReference type="Pfam" id="PF09130">
    <property type="entry name" value="DUF1932"/>
    <property type="match status" value="1"/>
</dbReference>
<dbReference type="PANTHER" id="PTHR43580:SF2">
    <property type="entry name" value="CYTOKINE-LIKE NUCLEAR FACTOR N-PAC"/>
    <property type="match status" value="1"/>
</dbReference>